<dbReference type="SMR" id="A0A194WCZ8"/>
<keyword evidence="3" id="KW-1185">Reference proteome</keyword>
<feature type="transmembrane region" description="Helical" evidence="1">
    <location>
        <begin position="25"/>
        <end position="46"/>
    </location>
</feature>
<sequence>MDMPAMEPPAGVMPNYDNPPNQNTMVLAVMSVYLVVSFITILLRVYSRWVVLHKMQLARLSPDSY</sequence>
<dbReference type="OrthoDB" id="444631at2759"/>
<keyword evidence="1" id="KW-0472">Membrane</keyword>
<keyword evidence="1" id="KW-1133">Transmembrane helix</keyword>
<evidence type="ECO:0000256" key="1">
    <source>
        <dbReference type="SAM" id="Phobius"/>
    </source>
</evidence>
<keyword evidence="1" id="KW-0812">Transmembrane</keyword>
<evidence type="ECO:0000313" key="2">
    <source>
        <dbReference type="EMBL" id="KUI74276.1"/>
    </source>
</evidence>
<proteinExistence type="predicted"/>
<organism evidence="2 3">
    <name type="scientific">Cytospora mali</name>
    <name type="common">Apple Valsa canker fungus</name>
    <name type="synonym">Valsa mali</name>
    <dbReference type="NCBI Taxonomy" id="578113"/>
    <lineage>
        <taxon>Eukaryota</taxon>
        <taxon>Fungi</taxon>
        <taxon>Dikarya</taxon>
        <taxon>Ascomycota</taxon>
        <taxon>Pezizomycotina</taxon>
        <taxon>Sordariomycetes</taxon>
        <taxon>Sordariomycetidae</taxon>
        <taxon>Diaporthales</taxon>
        <taxon>Cytosporaceae</taxon>
        <taxon>Cytospora</taxon>
    </lineage>
</organism>
<dbReference type="AlphaFoldDB" id="A0A194WCZ8"/>
<evidence type="ECO:0000313" key="3">
    <source>
        <dbReference type="Proteomes" id="UP000078559"/>
    </source>
</evidence>
<dbReference type="EMBL" id="CM003109">
    <property type="protein sequence ID" value="KUI74276.1"/>
    <property type="molecule type" value="Genomic_DNA"/>
</dbReference>
<dbReference type="Proteomes" id="UP000078559">
    <property type="component" value="Chromosome 12"/>
</dbReference>
<reference evidence="2" key="1">
    <citation type="submission" date="2014-12" db="EMBL/GenBank/DDBJ databases">
        <title>Genome Sequence of Valsa Canker Pathogens Uncovers a Specific Adaption of Colonization on Woody Bark.</title>
        <authorList>
            <person name="Yin Z."/>
            <person name="Liu H."/>
            <person name="Gao X."/>
            <person name="Li Z."/>
            <person name="Song N."/>
            <person name="Ke X."/>
            <person name="Dai Q."/>
            <person name="Wu Y."/>
            <person name="Sun Y."/>
            <person name="Xu J.-R."/>
            <person name="Kang Z.K."/>
            <person name="Wang L."/>
            <person name="Huang L."/>
        </authorList>
    </citation>
    <scope>NUCLEOTIDE SEQUENCE [LARGE SCALE GENOMIC DNA]</scope>
    <source>
        <strain evidence="2">03-8</strain>
    </source>
</reference>
<name>A0A194WCZ8_CYTMA</name>
<protein>
    <submittedName>
        <fullName evidence="2">Uncharacterized protein</fullName>
    </submittedName>
</protein>
<accession>A0A194WCZ8</accession>
<gene>
    <name evidence="2" type="ORF">VM1G_11954</name>
</gene>